<dbReference type="InterPro" id="IPR032675">
    <property type="entry name" value="LRR_dom_sf"/>
</dbReference>
<evidence type="ECO:0000313" key="2">
    <source>
        <dbReference type="Proteomes" id="UP000275385"/>
    </source>
</evidence>
<gene>
    <name evidence="1" type="ORF">DL546_005389</name>
</gene>
<dbReference type="OrthoDB" id="3945550at2759"/>
<evidence type="ECO:0000313" key="1">
    <source>
        <dbReference type="EMBL" id="RKU44151.1"/>
    </source>
</evidence>
<comment type="caution">
    <text evidence="1">The sequence shown here is derived from an EMBL/GenBank/DDBJ whole genome shotgun (WGS) entry which is preliminary data.</text>
</comment>
<name>A0A420Y8E6_9PEZI</name>
<protein>
    <recommendedName>
        <fullName evidence="3">F-box domain-containing protein</fullName>
    </recommendedName>
</protein>
<accession>A0A420Y8E6</accession>
<evidence type="ECO:0008006" key="3">
    <source>
        <dbReference type="Google" id="ProtNLM"/>
    </source>
</evidence>
<reference evidence="1 2" key="1">
    <citation type="submission" date="2018-08" db="EMBL/GenBank/DDBJ databases">
        <title>Draft genome of the lignicolous fungus Coniochaeta pulveracea.</title>
        <authorList>
            <person name="Borstlap C.J."/>
            <person name="De Witt R.N."/>
            <person name="Botha A."/>
            <person name="Volschenk H."/>
        </authorList>
    </citation>
    <scope>NUCLEOTIDE SEQUENCE [LARGE SCALE GENOMIC DNA]</scope>
    <source>
        <strain evidence="1 2">CAB683</strain>
    </source>
</reference>
<dbReference type="AlphaFoldDB" id="A0A420Y8E6"/>
<proteinExistence type="predicted"/>
<dbReference type="Proteomes" id="UP000275385">
    <property type="component" value="Unassembled WGS sequence"/>
</dbReference>
<dbReference type="Gene3D" id="3.80.10.10">
    <property type="entry name" value="Ribonuclease Inhibitor"/>
    <property type="match status" value="1"/>
</dbReference>
<sequence length="509" mass="57390">MAIKTGYKASAVIPFSSPTRPGKAAHPCGKTQTGKLLPVWCRDFLLWLTYYMRGPHPFPLCLLQSLVQYNPHCRLHHFTFQLRTLHHPVIDPHELALVTAPCLYSIWMHYEETDGYDDQGVPSYHAEAVYSMVRGLALNLKAVHMSQGAGCPEDEEGNPLPPPAPWKGLVVGSNASCAVGRLECIEIGCDVNHGLTTLLFTCADEQEQVYYDNVKQFLSCVPQLTSLEIIAWHPTMSLASALPPRLRELWLQSQLELGHYLDEAALAELADRCPEIETLALNIRRARGDATEVALYRALGRFTRLRRLALTLDASPPPWIPAAPPAVNRRDTVVDPSFDDFDRCYLNSGPGGLYPYRNGHIRDVFVNTAVDETLARTIFQVICEAQARNTMATRPPPLERMTVQVEGGRAFPNRATMAPVAFYLQPYLAALGRHWSLEREVGDHAGDVVHAQEIGKERRLGWEDGQREIGREKPSPLFLRIFWRIWPKKQGDLGEWWDNWRSYLLLVEG</sequence>
<dbReference type="STRING" id="177199.A0A420Y8E6"/>
<keyword evidence="2" id="KW-1185">Reference proteome</keyword>
<organism evidence="1 2">
    <name type="scientific">Coniochaeta pulveracea</name>
    <dbReference type="NCBI Taxonomy" id="177199"/>
    <lineage>
        <taxon>Eukaryota</taxon>
        <taxon>Fungi</taxon>
        <taxon>Dikarya</taxon>
        <taxon>Ascomycota</taxon>
        <taxon>Pezizomycotina</taxon>
        <taxon>Sordariomycetes</taxon>
        <taxon>Sordariomycetidae</taxon>
        <taxon>Coniochaetales</taxon>
        <taxon>Coniochaetaceae</taxon>
        <taxon>Coniochaeta</taxon>
    </lineage>
</organism>
<dbReference type="EMBL" id="QVQW01000034">
    <property type="protein sequence ID" value="RKU44151.1"/>
    <property type="molecule type" value="Genomic_DNA"/>
</dbReference>